<accession>A0A8E2E2N1</accession>
<dbReference type="EMBL" id="KV745246">
    <property type="protein sequence ID" value="OCK76061.1"/>
    <property type="molecule type" value="Genomic_DNA"/>
</dbReference>
<dbReference type="AlphaFoldDB" id="A0A8E2E2N1"/>
<proteinExistence type="inferred from homology"/>
<evidence type="ECO:0000256" key="1">
    <source>
        <dbReference type="ARBA" id="ARBA00005725"/>
    </source>
</evidence>
<comment type="similarity">
    <text evidence="1">Belongs to the NmrA-type oxidoreductase family. Isoflavone reductase subfamily.</text>
</comment>
<dbReference type="Gene3D" id="3.40.50.720">
    <property type="entry name" value="NAD(P)-binding Rossmann-like Domain"/>
    <property type="match status" value="2"/>
</dbReference>
<protein>
    <submittedName>
        <fullName evidence="4">NAD(P)-binding protein</fullName>
    </submittedName>
</protein>
<dbReference type="OrthoDB" id="10000533at2759"/>
<sequence length="240" mass="26483">MGENIVIAGGTGNVAREVIEAILARDMHNVIVFTRKSRHSAGVDAILSFIVVYRDPGNVAQKNLIDAAIEAGVMRFAPSEWGFKSYDGLPSMHGKEEARRYLEDINEDKKVLEYTLFQPGLFLDYFAHPYAPTRYLTTFCTQLDFEHRGSIQIDDGSHPVVLTLVSDVAAIVSLAIEYKGEWPVVGGIKGSRTSDAELLKLGEELRGPFKADTVSEDDIMNGVLYSSWVPKIDHPSIPLG</sequence>
<dbReference type="SUPFAM" id="SSF51735">
    <property type="entry name" value="NAD(P)-binding Rossmann-fold domains"/>
    <property type="match status" value="1"/>
</dbReference>
<keyword evidence="2" id="KW-0521">NADP</keyword>
<dbReference type="Gene3D" id="3.90.25.10">
    <property type="entry name" value="UDP-galactose 4-epimerase, domain 1"/>
    <property type="match status" value="1"/>
</dbReference>
<dbReference type="PANTHER" id="PTHR47706">
    <property type="entry name" value="NMRA-LIKE FAMILY PROTEIN"/>
    <property type="match status" value="1"/>
</dbReference>
<evidence type="ECO:0000313" key="4">
    <source>
        <dbReference type="EMBL" id="OCK76061.1"/>
    </source>
</evidence>
<evidence type="ECO:0000313" key="5">
    <source>
        <dbReference type="Proteomes" id="UP000250266"/>
    </source>
</evidence>
<name>A0A8E2E2N1_9PEZI</name>
<evidence type="ECO:0000256" key="3">
    <source>
        <dbReference type="ARBA" id="ARBA00023002"/>
    </source>
</evidence>
<dbReference type="PANTHER" id="PTHR47706:SF4">
    <property type="entry name" value="NMRA-LIKE DOMAIN-CONTAINING PROTEIN"/>
    <property type="match status" value="1"/>
</dbReference>
<gene>
    <name evidence="4" type="ORF">K432DRAFT_396748</name>
</gene>
<keyword evidence="5" id="KW-1185">Reference proteome</keyword>
<keyword evidence="3" id="KW-0560">Oxidoreductase</keyword>
<dbReference type="InterPro" id="IPR051609">
    <property type="entry name" value="NmrA/Isoflavone_reductase-like"/>
</dbReference>
<dbReference type="InterPro" id="IPR036291">
    <property type="entry name" value="NAD(P)-bd_dom_sf"/>
</dbReference>
<organism evidence="4 5">
    <name type="scientific">Lepidopterella palustris CBS 459.81</name>
    <dbReference type="NCBI Taxonomy" id="1314670"/>
    <lineage>
        <taxon>Eukaryota</taxon>
        <taxon>Fungi</taxon>
        <taxon>Dikarya</taxon>
        <taxon>Ascomycota</taxon>
        <taxon>Pezizomycotina</taxon>
        <taxon>Dothideomycetes</taxon>
        <taxon>Pleosporomycetidae</taxon>
        <taxon>Mytilinidiales</taxon>
        <taxon>Argynnaceae</taxon>
        <taxon>Lepidopterella</taxon>
    </lineage>
</organism>
<evidence type="ECO:0000256" key="2">
    <source>
        <dbReference type="ARBA" id="ARBA00022857"/>
    </source>
</evidence>
<reference evidence="4 5" key="1">
    <citation type="journal article" date="2016" name="Nat. Commun.">
        <title>Ectomycorrhizal ecology is imprinted in the genome of the dominant symbiotic fungus Cenococcum geophilum.</title>
        <authorList>
            <consortium name="DOE Joint Genome Institute"/>
            <person name="Peter M."/>
            <person name="Kohler A."/>
            <person name="Ohm R.A."/>
            <person name="Kuo A."/>
            <person name="Krutzmann J."/>
            <person name="Morin E."/>
            <person name="Arend M."/>
            <person name="Barry K.W."/>
            <person name="Binder M."/>
            <person name="Choi C."/>
            <person name="Clum A."/>
            <person name="Copeland A."/>
            <person name="Grisel N."/>
            <person name="Haridas S."/>
            <person name="Kipfer T."/>
            <person name="LaButti K."/>
            <person name="Lindquist E."/>
            <person name="Lipzen A."/>
            <person name="Maire R."/>
            <person name="Meier B."/>
            <person name="Mihaltcheva S."/>
            <person name="Molinier V."/>
            <person name="Murat C."/>
            <person name="Poggeler S."/>
            <person name="Quandt C.A."/>
            <person name="Sperisen C."/>
            <person name="Tritt A."/>
            <person name="Tisserant E."/>
            <person name="Crous P.W."/>
            <person name="Henrissat B."/>
            <person name="Nehls U."/>
            <person name="Egli S."/>
            <person name="Spatafora J.W."/>
            <person name="Grigoriev I.V."/>
            <person name="Martin F.M."/>
        </authorList>
    </citation>
    <scope>NUCLEOTIDE SEQUENCE [LARGE SCALE GENOMIC DNA]</scope>
    <source>
        <strain evidence="4 5">CBS 459.81</strain>
    </source>
</reference>
<dbReference type="Proteomes" id="UP000250266">
    <property type="component" value="Unassembled WGS sequence"/>
</dbReference>
<dbReference type="GO" id="GO:0016491">
    <property type="term" value="F:oxidoreductase activity"/>
    <property type="evidence" value="ECO:0007669"/>
    <property type="project" value="UniProtKB-KW"/>
</dbReference>